<sequence length="107" mass="11053">MKIATIAVITAVTLVGYVGARGGASIESFPRSDVFCSGNDGGSGAFFEPNDGECYPHHDSLRVLGFADGSEGCAVTVYTDGDCSENPVIAPVGACFTDIQSFSIDCF</sequence>
<name>A0A8H5GDF1_9AGAR</name>
<feature type="chain" id="PRO_5034856799" evidence="1">
    <location>
        <begin position="21"/>
        <end position="107"/>
    </location>
</feature>
<evidence type="ECO:0000313" key="2">
    <source>
        <dbReference type="EMBL" id="KAF5362853.1"/>
    </source>
</evidence>
<gene>
    <name evidence="2" type="ORF">D9758_007041</name>
</gene>
<proteinExistence type="predicted"/>
<reference evidence="2 3" key="1">
    <citation type="journal article" date="2020" name="ISME J.">
        <title>Uncovering the hidden diversity of litter-decomposition mechanisms in mushroom-forming fungi.</title>
        <authorList>
            <person name="Floudas D."/>
            <person name="Bentzer J."/>
            <person name="Ahren D."/>
            <person name="Johansson T."/>
            <person name="Persson P."/>
            <person name="Tunlid A."/>
        </authorList>
    </citation>
    <scope>NUCLEOTIDE SEQUENCE [LARGE SCALE GENOMIC DNA]</scope>
    <source>
        <strain evidence="2 3">CBS 291.85</strain>
    </source>
</reference>
<evidence type="ECO:0000256" key="1">
    <source>
        <dbReference type="SAM" id="SignalP"/>
    </source>
</evidence>
<comment type="caution">
    <text evidence="2">The sequence shown here is derived from an EMBL/GenBank/DDBJ whole genome shotgun (WGS) entry which is preliminary data.</text>
</comment>
<feature type="signal peptide" evidence="1">
    <location>
        <begin position="1"/>
        <end position="20"/>
    </location>
</feature>
<dbReference type="AlphaFoldDB" id="A0A8H5GDF1"/>
<protein>
    <submittedName>
        <fullName evidence="2">Uncharacterized protein</fullName>
    </submittedName>
</protein>
<accession>A0A8H5GDF1</accession>
<organism evidence="2 3">
    <name type="scientific">Tetrapyrgos nigripes</name>
    <dbReference type="NCBI Taxonomy" id="182062"/>
    <lineage>
        <taxon>Eukaryota</taxon>
        <taxon>Fungi</taxon>
        <taxon>Dikarya</taxon>
        <taxon>Basidiomycota</taxon>
        <taxon>Agaricomycotina</taxon>
        <taxon>Agaricomycetes</taxon>
        <taxon>Agaricomycetidae</taxon>
        <taxon>Agaricales</taxon>
        <taxon>Marasmiineae</taxon>
        <taxon>Marasmiaceae</taxon>
        <taxon>Tetrapyrgos</taxon>
    </lineage>
</organism>
<keyword evidence="3" id="KW-1185">Reference proteome</keyword>
<dbReference type="Proteomes" id="UP000559256">
    <property type="component" value="Unassembled WGS sequence"/>
</dbReference>
<keyword evidence="1" id="KW-0732">Signal</keyword>
<dbReference type="OrthoDB" id="4691160at2759"/>
<dbReference type="EMBL" id="JAACJM010000036">
    <property type="protein sequence ID" value="KAF5362853.1"/>
    <property type="molecule type" value="Genomic_DNA"/>
</dbReference>
<evidence type="ECO:0000313" key="3">
    <source>
        <dbReference type="Proteomes" id="UP000559256"/>
    </source>
</evidence>